<protein>
    <recommendedName>
        <fullName evidence="3">Phage major tail protein TP901-1</fullName>
    </recommendedName>
</protein>
<name>A0A6J5QJ49_9CAUD</name>
<proteinExistence type="predicted"/>
<dbReference type="EMBL" id="LR797421">
    <property type="protein sequence ID" value="CAB4215270.1"/>
    <property type="molecule type" value="Genomic_DNA"/>
</dbReference>
<organism evidence="1">
    <name type="scientific">uncultured Caudovirales phage</name>
    <dbReference type="NCBI Taxonomy" id="2100421"/>
    <lineage>
        <taxon>Viruses</taxon>
        <taxon>Duplodnaviria</taxon>
        <taxon>Heunggongvirae</taxon>
        <taxon>Uroviricota</taxon>
        <taxon>Caudoviricetes</taxon>
        <taxon>Peduoviridae</taxon>
        <taxon>Maltschvirus</taxon>
        <taxon>Maltschvirus maltsch</taxon>
    </lineage>
</organism>
<evidence type="ECO:0000313" key="1">
    <source>
        <dbReference type="EMBL" id="CAB4184383.1"/>
    </source>
</evidence>
<dbReference type="EMBL" id="LR797067">
    <property type="protein sequence ID" value="CAB4184383.1"/>
    <property type="molecule type" value="Genomic_DNA"/>
</dbReference>
<evidence type="ECO:0008006" key="3">
    <source>
        <dbReference type="Google" id="ProtNLM"/>
    </source>
</evidence>
<sequence>MAKFVAIDYKVTINGTDFSSSINSVDLSIESAEVETTAFGSTFTTRVGGLKSASITLDFHQDFGSSSVDSVLFPLLNSLATVVLVPTSGTVSATNPSYTAVCLVNQYQPFASAVGDLATLSVTWPTSGTVVRATA</sequence>
<accession>A0A6J5QJ49</accession>
<reference evidence="1" key="1">
    <citation type="submission" date="2020-05" db="EMBL/GenBank/DDBJ databases">
        <authorList>
            <person name="Chiriac C."/>
            <person name="Salcher M."/>
            <person name="Ghai R."/>
            <person name="Kavagutti S V."/>
        </authorList>
    </citation>
    <scope>NUCLEOTIDE SEQUENCE</scope>
</reference>
<gene>
    <name evidence="1" type="ORF">UFOVP1121_13</name>
    <name evidence="2" type="ORF">UFOVP1482_12</name>
</gene>
<evidence type="ECO:0000313" key="2">
    <source>
        <dbReference type="EMBL" id="CAB4215270.1"/>
    </source>
</evidence>